<keyword evidence="3" id="KW-1185">Reference proteome</keyword>
<dbReference type="InterPro" id="IPR002645">
    <property type="entry name" value="STAS_dom"/>
</dbReference>
<feature type="domain" description="STAS" evidence="1">
    <location>
        <begin position="24"/>
        <end position="135"/>
    </location>
</feature>
<organism evidence="2 3">
    <name type="scientific">Pseudonocardia abyssalis</name>
    <dbReference type="NCBI Taxonomy" id="2792008"/>
    <lineage>
        <taxon>Bacteria</taxon>
        <taxon>Bacillati</taxon>
        <taxon>Actinomycetota</taxon>
        <taxon>Actinomycetes</taxon>
        <taxon>Pseudonocardiales</taxon>
        <taxon>Pseudonocardiaceae</taxon>
        <taxon>Pseudonocardia</taxon>
    </lineage>
</organism>
<dbReference type="RefSeq" id="WP_218602741.1">
    <property type="nucleotide sequence ID" value="NZ_JADQDJ010000081.1"/>
</dbReference>
<name>A0ABS6UVA8_9PSEU</name>
<sequence>MEVPRVFDTIPSTTGDGDAAQSIDTVLTRPAPGTALLTVCGEIDTVTAPHLEAALHSLLDTDDATLVADLDGVTFLASSGLAVLIQAAHRAERSRRKLRLVASGRQVRRPLAITGTDQLFELHEDRASAGLPGPA</sequence>
<protein>
    <submittedName>
        <fullName evidence="2">STAS domain-containing protein</fullName>
    </submittedName>
</protein>
<dbReference type="PANTHER" id="PTHR33495:SF2">
    <property type="entry name" value="ANTI-SIGMA FACTOR ANTAGONIST TM_1081-RELATED"/>
    <property type="match status" value="1"/>
</dbReference>
<proteinExistence type="predicted"/>
<evidence type="ECO:0000259" key="1">
    <source>
        <dbReference type="PROSITE" id="PS50801"/>
    </source>
</evidence>
<dbReference type="NCBIfam" id="TIGR00377">
    <property type="entry name" value="ant_ant_sig"/>
    <property type="match status" value="1"/>
</dbReference>
<dbReference type="PROSITE" id="PS50801">
    <property type="entry name" value="STAS"/>
    <property type="match status" value="1"/>
</dbReference>
<dbReference type="Proteomes" id="UP000694287">
    <property type="component" value="Unassembled WGS sequence"/>
</dbReference>
<dbReference type="Pfam" id="PF01740">
    <property type="entry name" value="STAS"/>
    <property type="match status" value="1"/>
</dbReference>
<comment type="caution">
    <text evidence="2">The sequence shown here is derived from an EMBL/GenBank/DDBJ whole genome shotgun (WGS) entry which is preliminary data.</text>
</comment>
<dbReference type="PANTHER" id="PTHR33495">
    <property type="entry name" value="ANTI-SIGMA FACTOR ANTAGONIST TM_1081-RELATED-RELATED"/>
    <property type="match status" value="1"/>
</dbReference>
<accession>A0ABS6UVA8</accession>
<evidence type="ECO:0000313" key="2">
    <source>
        <dbReference type="EMBL" id="MBW0136203.1"/>
    </source>
</evidence>
<gene>
    <name evidence="2" type="ORF">I4I81_18295</name>
</gene>
<evidence type="ECO:0000313" key="3">
    <source>
        <dbReference type="Proteomes" id="UP000694287"/>
    </source>
</evidence>
<dbReference type="EMBL" id="JADQDK010000001">
    <property type="protein sequence ID" value="MBW0136203.1"/>
    <property type="molecule type" value="Genomic_DNA"/>
</dbReference>
<dbReference type="CDD" id="cd07043">
    <property type="entry name" value="STAS_anti-anti-sigma_factors"/>
    <property type="match status" value="1"/>
</dbReference>
<dbReference type="InterPro" id="IPR003658">
    <property type="entry name" value="Anti-sigma_ant"/>
</dbReference>
<reference evidence="2 3" key="1">
    <citation type="submission" date="2020-11" db="EMBL/GenBank/DDBJ databases">
        <title>Pseudonocardia abyssalis sp. nov. and Pseudonocardia oceani sp. nov., description and phylogenomic analysis of two novel actinomycetes isolated from the deep Southern Ocean.</title>
        <authorList>
            <person name="Parra J."/>
        </authorList>
    </citation>
    <scope>NUCLEOTIDE SEQUENCE [LARGE SCALE GENOMIC DNA]</scope>
    <source>
        <strain evidence="2 3">KRD-168</strain>
    </source>
</reference>